<dbReference type="PANTHER" id="PTHR35273:SF2">
    <property type="entry name" value="ALPHA-GALACTOSIDASE"/>
    <property type="match status" value="1"/>
</dbReference>
<dbReference type="PANTHER" id="PTHR35273">
    <property type="entry name" value="ALPHA-1,4 POLYGALACTOSAMINIDASE, PUTATIVE (AFU_ORTHOLOGUE AFUA_3G07890)-RELATED"/>
    <property type="match status" value="1"/>
</dbReference>
<protein>
    <submittedName>
        <fullName evidence="2">Endo alpha-1,4 polygalactosaminidase</fullName>
    </submittedName>
</protein>
<evidence type="ECO:0000259" key="1">
    <source>
        <dbReference type="Pfam" id="PF03537"/>
    </source>
</evidence>
<keyword evidence="3" id="KW-1185">Reference proteome</keyword>
<name>A0A7V7GXD9_9GAMM</name>
<reference evidence="2 3" key="1">
    <citation type="submission" date="2018-07" db="EMBL/GenBank/DDBJ databases">
        <title>Pseudomonas laoshanensis sp. nov., isolated from soil.</title>
        <authorList>
            <person name="Sun J."/>
            <person name="Yu L."/>
            <person name="Wang M."/>
            <person name="Zhang C."/>
        </authorList>
    </citation>
    <scope>NUCLEOTIDE SEQUENCE [LARGE SCALE GENOMIC DNA]</scope>
    <source>
        <strain evidence="2 3">Y22</strain>
    </source>
</reference>
<accession>A0A7V7GXD9</accession>
<dbReference type="InterPro" id="IPR017853">
    <property type="entry name" value="GH"/>
</dbReference>
<dbReference type="Pfam" id="PF03537">
    <property type="entry name" value="Glyco_hydro_114"/>
    <property type="match status" value="1"/>
</dbReference>
<gene>
    <name evidence="2" type="ORF">DT594_02790</name>
</gene>
<dbReference type="AlphaFoldDB" id="A0A7V7GXD9"/>
<dbReference type="InterPro" id="IPR013785">
    <property type="entry name" value="Aldolase_TIM"/>
</dbReference>
<sequence length="271" mass="30517">MAAATDRSISLPAEVPPVTTGDWYQPPVGVSWQWQLLVDDDRPLNIAHEADIYNIDLFNTPVSTIRSLQAAGRRVICYFSAGTYENYRQDRDQFTDTDLGDGLKDWPNERWLDIRSANVQRIMTERLDLAVEKGCDAVEPDNVQGYLEPTGFALSAEHQLAYNRFIANHARQRGLGVGLKNDLEQVEALVDYYDFSINEQCFQYNECDLLLPFIQAGKPVLHAEYPGEEGGFSRSDNSVEALCDAANKLQFSTLVLPVELDDSFRVACQNQ</sequence>
<dbReference type="EMBL" id="QOVF01000001">
    <property type="protein sequence ID" value="KAA0697013.1"/>
    <property type="molecule type" value="Genomic_DNA"/>
</dbReference>
<proteinExistence type="predicted"/>
<organism evidence="2 3">
    <name type="scientific">Halopseudomonas laoshanensis</name>
    <dbReference type="NCBI Taxonomy" id="2268758"/>
    <lineage>
        <taxon>Bacteria</taxon>
        <taxon>Pseudomonadati</taxon>
        <taxon>Pseudomonadota</taxon>
        <taxon>Gammaproteobacteria</taxon>
        <taxon>Pseudomonadales</taxon>
        <taxon>Pseudomonadaceae</taxon>
        <taxon>Halopseudomonas</taxon>
    </lineage>
</organism>
<feature type="domain" description="Glycoside-hydrolase family GH114 TIM-barrel" evidence="1">
    <location>
        <begin position="31"/>
        <end position="263"/>
    </location>
</feature>
<evidence type="ECO:0000313" key="2">
    <source>
        <dbReference type="EMBL" id="KAA0697013.1"/>
    </source>
</evidence>
<dbReference type="InterPro" id="IPR004352">
    <property type="entry name" value="GH114_TIM-barrel"/>
</dbReference>
<dbReference type="SUPFAM" id="SSF51445">
    <property type="entry name" value="(Trans)glycosidases"/>
    <property type="match status" value="1"/>
</dbReference>
<dbReference type="Proteomes" id="UP000463138">
    <property type="component" value="Unassembled WGS sequence"/>
</dbReference>
<dbReference type="Gene3D" id="3.20.20.70">
    <property type="entry name" value="Aldolase class I"/>
    <property type="match status" value="1"/>
</dbReference>
<evidence type="ECO:0000313" key="3">
    <source>
        <dbReference type="Proteomes" id="UP000463138"/>
    </source>
</evidence>
<comment type="caution">
    <text evidence="2">The sequence shown here is derived from an EMBL/GenBank/DDBJ whole genome shotgun (WGS) entry which is preliminary data.</text>
</comment>
<dbReference type="OrthoDB" id="505502at2"/>